<organism evidence="6 7">
    <name type="scientific">Echria macrotheca</name>
    <dbReference type="NCBI Taxonomy" id="438768"/>
    <lineage>
        <taxon>Eukaryota</taxon>
        <taxon>Fungi</taxon>
        <taxon>Dikarya</taxon>
        <taxon>Ascomycota</taxon>
        <taxon>Pezizomycotina</taxon>
        <taxon>Sordariomycetes</taxon>
        <taxon>Sordariomycetidae</taxon>
        <taxon>Sordariales</taxon>
        <taxon>Schizotheciaceae</taxon>
        <taxon>Echria</taxon>
    </lineage>
</organism>
<feature type="transmembrane region" description="Helical" evidence="5">
    <location>
        <begin position="12"/>
        <end position="31"/>
    </location>
</feature>
<dbReference type="AlphaFoldDB" id="A0AAJ0F565"/>
<evidence type="ECO:0000256" key="1">
    <source>
        <dbReference type="ARBA" id="ARBA00004141"/>
    </source>
</evidence>
<keyword evidence="4 5" id="KW-0472">Membrane</keyword>
<evidence type="ECO:0000313" key="6">
    <source>
        <dbReference type="EMBL" id="KAK1751063.1"/>
    </source>
</evidence>
<name>A0AAJ0F565_9PEZI</name>
<comment type="subcellular location">
    <subcellularLocation>
        <location evidence="1">Membrane</location>
        <topology evidence="1">Multi-pass membrane protein</topology>
    </subcellularLocation>
</comment>
<evidence type="ECO:0000256" key="4">
    <source>
        <dbReference type="ARBA" id="ARBA00023136"/>
    </source>
</evidence>
<sequence>MSKPQERQVGYLSSLATLFVPVSLVTAIFSIGGDFAAGESHFWVYWAVSVPVMMLGCVLLFTRVGRRVIRRMSDEESGV</sequence>
<dbReference type="Gene3D" id="1.20.58.340">
    <property type="entry name" value="Magnesium transport protein CorA, transmembrane region"/>
    <property type="match status" value="1"/>
</dbReference>
<accession>A0AAJ0F565</accession>
<evidence type="ECO:0000256" key="2">
    <source>
        <dbReference type="ARBA" id="ARBA00022692"/>
    </source>
</evidence>
<gene>
    <name evidence="6" type="ORF">QBC47DRAFT_392146</name>
</gene>
<keyword evidence="7" id="KW-1185">Reference proteome</keyword>
<dbReference type="GO" id="GO:0016020">
    <property type="term" value="C:membrane"/>
    <property type="evidence" value="ECO:0007669"/>
    <property type="project" value="UniProtKB-SubCell"/>
</dbReference>
<dbReference type="InterPro" id="IPR045863">
    <property type="entry name" value="CorA_TM1_TM2"/>
</dbReference>
<keyword evidence="3 5" id="KW-1133">Transmembrane helix</keyword>
<dbReference type="SUPFAM" id="SSF144083">
    <property type="entry name" value="Magnesium transport protein CorA, transmembrane region"/>
    <property type="match status" value="1"/>
</dbReference>
<evidence type="ECO:0000313" key="7">
    <source>
        <dbReference type="Proteomes" id="UP001239445"/>
    </source>
</evidence>
<feature type="transmembrane region" description="Helical" evidence="5">
    <location>
        <begin position="43"/>
        <end position="62"/>
    </location>
</feature>
<evidence type="ECO:0000256" key="3">
    <source>
        <dbReference type="ARBA" id="ARBA00022989"/>
    </source>
</evidence>
<reference evidence="6" key="1">
    <citation type="submission" date="2023-06" db="EMBL/GenBank/DDBJ databases">
        <title>Genome-scale phylogeny and comparative genomics of the fungal order Sordariales.</title>
        <authorList>
            <consortium name="Lawrence Berkeley National Laboratory"/>
            <person name="Hensen N."/>
            <person name="Bonometti L."/>
            <person name="Westerberg I."/>
            <person name="Brannstrom I.O."/>
            <person name="Guillou S."/>
            <person name="Cros-Aarteil S."/>
            <person name="Calhoun S."/>
            <person name="Haridas S."/>
            <person name="Kuo A."/>
            <person name="Mondo S."/>
            <person name="Pangilinan J."/>
            <person name="Riley R."/>
            <person name="Labutti K."/>
            <person name="Andreopoulos B."/>
            <person name="Lipzen A."/>
            <person name="Chen C."/>
            <person name="Yanf M."/>
            <person name="Daum C."/>
            <person name="Ng V."/>
            <person name="Clum A."/>
            <person name="Steindorff A."/>
            <person name="Ohm R."/>
            <person name="Martin F."/>
            <person name="Silar P."/>
            <person name="Natvig D."/>
            <person name="Lalanne C."/>
            <person name="Gautier V."/>
            <person name="Ament-Velasquez S.L."/>
            <person name="Kruys A."/>
            <person name="Hutchinson M.I."/>
            <person name="Powell A.J."/>
            <person name="Barry K."/>
            <person name="Miller A.N."/>
            <person name="Grigoriev I.V."/>
            <person name="Debuchy R."/>
            <person name="Gladieux P."/>
            <person name="Thoren M.H."/>
            <person name="Johannesson H."/>
        </authorList>
    </citation>
    <scope>NUCLEOTIDE SEQUENCE</scope>
    <source>
        <strain evidence="6">PSN4</strain>
    </source>
</reference>
<dbReference type="Proteomes" id="UP001239445">
    <property type="component" value="Unassembled WGS sequence"/>
</dbReference>
<proteinExistence type="predicted"/>
<evidence type="ECO:0000256" key="5">
    <source>
        <dbReference type="SAM" id="Phobius"/>
    </source>
</evidence>
<comment type="caution">
    <text evidence="6">The sequence shown here is derived from an EMBL/GenBank/DDBJ whole genome shotgun (WGS) entry which is preliminary data.</text>
</comment>
<dbReference type="EMBL" id="MU839843">
    <property type="protein sequence ID" value="KAK1751063.1"/>
    <property type="molecule type" value="Genomic_DNA"/>
</dbReference>
<keyword evidence="2 5" id="KW-0812">Transmembrane</keyword>
<protein>
    <submittedName>
        <fullName evidence="6">Uncharacterized protein</fullName>
    </submittedName>
</protein>